<gene>
    <name evidence="2" type="ORF">E9232_002530</name>
</gene>
<dbReference type="RefSeq" id="WP_309794405.1">
    <property type="nucleotide sequence ID" value="NZ_JAVDPW010000004.1"/>
</dbReference>
<organism evidence="2 3">
    <name type="scientific">Inquilinus ginsengisoli</name>
    <dbReference type="NCBI Taxonomy" id="363840"/>
    <lineage>
        <taxon>Bacteria</taxon>
        <taxon>Pseudomonadati</taxon>
        <taxon>Pseudomonadota</taxon>
        <taxon>Alphaproteobacteria</taxon>
        <taxon>Rhodospirillales</taxon>
        <taxon>Rhodospirillaceae</taxon>
        <taxon>Inquilinus</taxon>
    </lineage>
</organism>
<proteinExistence type="predicted"/>
<keyword evidence="3" id="KW-1185">Reference proteome</keyword>
<accession>A0ABU1JPS6</accession>
<evidence type="ECO:0000313" key="2">
    <source>
        <dbReference type="EMBL" id="MDR6290009.1"/>
    </source>
</evidence>
<name>A0ABU1JPS6_9PROT</name>
<feature type="chain" id="PRO_5046982574" description="PepSY domain-containing protein" evidence="1">
    <location>
        <begin position="30"/>
        <end position="111"/>
    </location>
</feature>
<reference evidence="2 3" key="1">
    <citation type="submission" date="2023-07" db="EMBL/GenBank/DDBJ databases">
        <title>Sorghum-associated microbial communities from plants grown in Nebraska, USA.</title>
        <authorList>
            <person name="Schachtman D."/>
        </authorList>
    </citation>
    <scope>NUCLEOTIDE SEQUENCE [LARGE SCALE GENOMIC DNA]</scope>
    <source>
        <strain evidence="2 3">584</strain>
    </source>
</reference>
<sequence length="111" mass="10998">MNFASVLSSRAAGPILGLALLAVPAAAQAPQQSPCAPYEIIAASLNERYHEAPVARMLADQGFVIEVLASADGATFTVLGVQPNGTACLLATGSGFAFVNAAATPAPGTGA</sequence>
<dbReference type="Proteomes" id="UP001262410">
    <property type="component" value="Unassembled WGS sequence"/>
</dbReference>
<protein>
    <recommendedName>
        <fullName evidence="4">PepSY domain-containing protein</fullName>
    </recommendedName>
</protein>
<evidence type="ECO:0008006" key="4">
    <source>
        <dbReference type="Google" id="ProtNLM"/>
    </source>
</evidence>
<dbReference type="EMBL" id="JAVDPW010000004">
    <property type="protein sequence ID" value="MDR6290009.1"/>
    <property type="molecule type" value="Genomic_DNA"/>
</dbReference>
<feature type="signal peptide" evidence="1">
    <location>
        <begin position="1"/>
        <end position="29"/>
    </location>
</feature>
<evidence type="ECO:0000313" key="3">
    <source>
        <dbReference type="Proteomes" id="UP001262410"/>
    </source>
</evidence>
<keyword evidence="1" id="KW-0732">Signal</keyword>
<evidence type="ECO:0000256" key="1">
    <source>
        <dbReference type="SAM" id="SignalP"/>
    </source>
</evidence>
<comment type="caution">
    <text evidence="2">The sequence shown here is derived from an EMBL/GenBank/DDBJ whole genome shotgun (WGS) entry which is preliminary data.</text>
</comment>